<dbReference type="PANTHER" id="PTHR43102:SF2">
    <property type="entry name" value="GAF DOMAIN-CONTAINING PROTEIN"/>
    <property type="match status" value="1"/>
</dbReference>
<dbReference type="InterPro" id="IPR043128">
    <property type="entry name" value="Rev_trsase/Diguanyl_cyclase"/>
</dbReference>
<dbReference type="Gene3D" id="3.30.70.270">
    <property type="match status" value="1"/>
</dbReference>
<evidence type="ECO:0000256" key="1">
    <source>
        <dbReference type="ARBA" id="ARBA00001946"/>
    </source>
</evidence>
<dbReference type="Pfam" id="PF01590">
    <property type="entry name" value="GAF"/>
    <property type="match status" value="1"/>
</dbReference>
<accession>A0A1G6XQ66</accession>
<organism evidence="5 6">
    <name type="scientific">Ectopseudomonas alcaliphila</name>
    <dbReference type="NCBI Taxonomy" id="101564"/>
    <lineage>
        <taxon>Bacteria</taxon>
        <taxon>Pseudomonadati</taxon>
        <taxon>Pseudomonadota</taxon>
        <taxon>Gammaproteobacteria</taxon>
        <taxon>Pseudomonadales</taxon>
        <taxon>Pseudomonadaceae</taxon>
        <taxon>Ectopseudomonas</taxon>
    </lineage>
</organism>
<dbReference type="Gene3D" id="3.30.450.40">
    <property type="match status" value="1"/>
</dbReference>
<dbReference type="Proteomes" id="UP001278050">
    <property type="component" value="Unassembled WGS sequence"/>
</dbReference>
<dbReference type="RefSeq" id="WP_074676099.1">
    <property type="nucleotide sequence ID" value="NZ_CBCSET010000001.1"/>
</dbReference>
<proteinExistence type="predicted"/>
<dbReference type="EC" id="2.7.7.65" evidence="4"/>
<dbReference type="InterPro" id="IPR000160">
    <property type="entry name" value="GGDEF_dom"/>
</dbReference>
<dbReference type="SUPFAM" id="SSF55073">
    <property type="entry name" value="Nucleotide cyclase"/>
    <property type="match status" value="1"/>
</dbReference>
<dbReference type="SUPFAM" id="SSF55781">
    <property type="entry name" value="GAF domain-like"/>
    <property type="match status" value="1"/>
</dbReference>
<keyword evidence="4" id="KW-0808">Transferase</keyword>
<name>A0A1G6XQ66_9GAMM</name>
<dbReference type="FunFam" id="3.30.70.270:FF:000001">
    <property type="entry name" value="Diguanylate cyclase domain protein"/>
    <property type="match status" value="1"/>
</dbReference>
<reference evidence="5 6" key="1">
    <citation type="submission" date="2016-10" db="EMBL/GenBank/DDBJ databases">
        <authorList>
            <person name="de Groot N.N."/>
        </authorList>
    </citation>
    <scope>NUCLEOTIDE SEQUENCE [LARGE SCALE GENOMIC DNA]</scope>
    <source>
        <strain evidence="5 6">JCM 10630</strain>
    </source>
</reference>
<sequence>MLSVPLPANETERQQALDRLELLDTPADPYLDTLTRLAHDLFQVKMALVTLVDRDRQWFKSRQGLDVAETERSLSYCSHVVLHDEPLIVEDSQVDQRFAGTELALNTPDVRFYAGWPLRDADGMPLGTLCVADPLPRQFDHQDRFKLRDLAYLTENYLHLQHCSQQASDLRDALSREQRKGMLDALTQLWNRAGLLHFLPLEQAAAEHHQLRLGLIYCDLDHFKQVNDRHGHDGGDHVLWESARRMSSAVRPQDVVTRNGGEEFVILTQVHDEQELLQIAERIRLAIASQPMQLEDAQLQQTASLGCALLGPGESAVDALKRADQALYRAKHGGRNRTEFAPCPH</sequence>
<dbReference type="InterPro" id="IPR029016">
    <property type="entry name" value="GAF-like_dom_sf"/>
</dbReference>
<evidence type="ECO:0000256" key="2">
    <source>
        <dbReference type="ARBA" id="ARBA00004533"/>
    </source>
</evidence>
<dbReference type="GO" id="GO:0005886">
    <property type="term" value="C:plasma membrane"/>
    <property type="evidence" value="ECO:0007669"/>
    <property type="project" value="UniProtKB-SubCell"/>
</dbReference>
<dbReference type="InterPro" id="IPR003018">
    <property type="entry name" value="GAF"/>
</dbReference>
<evidence type="ECO:0000259" key="3">
    <source>
        <dbReference type="PROSITE" id="PS50887"/>
    </source>
</evidence>
<dbReference type="CDD" id="cd01949">
    <property type="entry name" value="GGDEF"/>
    <property type="match status" value="1"/>
</dbReference>
<dbReference type="OrthoDB" id="9812358at2"/>
<dbReference type="SMART" id="SM00267">
    <property type="entry name" value="GGDEF"/>
    <property type="match status" value="1"/>
</dbReference>
<keyword evidence="4" id="KW-0548">Nucleotidyltransferase</keyword>
<dbReference type="PANTHER" id="PTHR43102">
    <property type="entry name" value="SLR1143 PROTEIN"/>
    <property type="match status" value="1"/>
</dbReference>
<dbReference type="InterPro" id="IPR029787">
    <property type="entry name" value="Nucleotide_cyclase"/>
</dbReference>
<protein>
    <submittedName>
        <fullName evidence="5">Diguanylate cyclase (GGDEF) domain-containing protein</fullName>
    </submittedName>
    <submittedName>
        <fullName evidence="4">Sensor domain-containing diguanylate cyclase</fullName>
        <ecNumber evidence="4">2.7.7.65</ecNumber>
    </submittedName>
</protein>
<gene>
    <name evidence="5" type="ORF">SAMN05216575_1011320</name>
    <name evidence="4" type="ORF">SIM71_09815</name>
</gene>
<comment type="subcellular location">
    <subcellularLocation>
        <location evidence="2">Cell inner membrane</location>
    </subcellularLocation>
</comment>
<dbReference type="PROSITE" id="PS50887">
    <property type="entry name" value="GGDEF"/>
    <property type="match status" value="1"/>
</dbReference>
<reference evidence="4 7" key="2">
    <citation type="submission" date="2023-11" db="EMBL/GenBank/DDBJ databases">
        <title>MicrobeMod: A computational toolkit for identifying prokaryotic methylation and restriction-modification with nanopore sequencing.</title>
        <authorList>
            <person name="Crits-Christoph A."/>
            <person name="Kang S.C."/>
            <person name="Lee H."/>
            <person name="Ostrov N."/>
        </authorList>
    </citation>
    <scope>NUCLEOTIDE SEQUENCE [LARGE SCALE GENOMIC DNA]</scope>
    <source>
        <strain evidence="4 7">ATCC BAA-571</strain>
    </source>
</reference>
<dbReference type="Proteomes" id="UP000182413">
    <property type="component" value="Unassembled WGS sequence"/>
</dbReference>
<dbReference type="NCBIfam" id="TIGR00254">
    <property type="entry name" value="GGDEF"/>
    <property type="match status" value="1"/>
</dbReference>
<feature type="domain" description="GGDEF" evidence="3">
    <location>
        <begin position="211"/>
        <end position="343"/>
    </location>
</feature>
<evidence type="ECO:0000313" key="6">
    <source>
        <dbReference type="Proteomes" id="UP000182413"/>
    </source>
</evidence>
<dbReference type="EMBL" id="FNAE01000001">
    <property type="protein sequence ID" value="SDD80290.1"/>
    <property type="molecule type" value="Genomic_DNA"/>
</dbReference>
<keyword evidence="7" id="KW-1185">Reference proteome</keyword>
<dbReference type="Pfam" id="PF00990">
    <property type="entry name" value="GGDEF"/>
    <property type="match status" value="1"/>
</dbReference>
<dbReference type="SMART" id="SM00065">
    <property type="entry name" value="GAF"/>
    <property type="match status" value="1"/>
</dbReference>
<evidence type="ECO:0000313" key="5">
    <source>
        <dbReference type="EMBL" id="SDD80290.1"/>
    </source>
</evidence>
<evidence type="ECO:0000313" key="4">
    <source>
        <dbReference type="EMBL" id="MDX5992349.1"/>
    </source>
</evidence>
<dbReference type="GO" id="GO:0052621">
    <property type="term" value="F:diguanylate cyclase activity"/>
    <property type="evidence" value="ECO:0007669"/>
    <property type="project" value="UniProtKB-EC"/>
</dbReference>
<dbReference type="EMBL" id="JAWXXP010000001">
    <property type="protein sequence ID" value="MDX5992349.1"/>
    <property type="molecule type" value="Genomic_DNA"/>
</dbReference>
<evidence type="ECO:0000313" key="7">
    <source>
        <dbReference type="Proteomes" id="UP001278050"/>
    </source>
</evidence>
<comment type="cofactor">
    <cofactor evidence="1">
        <name>Mg(2+)</name>
        <dbReference type="ChEBI" id="CHEBI:18420"/>
    </cofactor>
</comment>
<dbReference type="AlphaFoldDB" id="A0A1G6XQ66"/>